<proteinExistence type="predicted"/>
<dbReference type="AlphaFoldDB" id="A0AAN8K752"/>
<evidence type="ECO:0000313" key="2">
    <source>
        <dbReference type="Proteomes" id="UP001347796"/>
    </source>
</evidence>
<keyword evidence="2" id="KW-1185">Reference proteome</keyword>
<reference evidence="1 2" key="1">
    <citation type="submission" date="2024-01" db="EMBL/GenBank/DDBJ databases">
        <title>The genome of the rayed Mediterranean limpet Patella caerulea (Linnaeus, 1758).</title>
        <authorList>
            <person name="Anh-Thu Weber A."/>
            <person name="Halstead-Nussloch G."/>
        </authorList>
    </citation>
    <scope>NUCLEOTIDE SEQUENCE [LARGE SCALE GENOMIC DNA]</scope>
    <source>
        <strain evidence="1">AATW-2023a</strain>
        <tissue evidence="1">Whole specimen</tissue>
    </source>
</reference>
<dbReference type="Proteomes" id="UP001347796">
    <property type="component" value="Unassembled WGS sequence"/>
</dbReference>
<protein>
    <submittedName>
        <fullName evidence="1">Uncharacterized protein</fullName>
    </submittedName>
</protein>
<organism evidence="1 2">
    <name type="scientific">Patella caerulea</name>
    <name type="common">Rayed Mediterranean limpet</name>
    <dbReference type="NCBI Taxonomy" id="87958"/>
    <lineage>
        <taxon>Eukaryota</taxon>
        <taxon>Metazoa</taxon>
        <taxon>Spiralia</taxon>
        <taxon>Lophotrochozoa</taxon>
        <taxon>Mollusca</taxon>
        <taxon>Gastropoda</taxon>
        <taxon>Patellogastropoda</taxon>
        <taxon>Patelloidea</taxon>
        <taxon>Patellidae</taxon>
        <taxon>Patella</taxon>
    </lineage>
</organism>
<dbReference type="EMBL" id="JAZGQO010000005">
    <property type="protein sequence ID" value="KAK6186743.1"/>
    <property type="molecule type" value="Genomic_DNA"/>
</dbReference>
<accession>A0AAN8K752</accession>
<comment type="caution">
    <text evidence="1">The sequence shown here is derived from an EMBL/GenBank/DDBJ whole genome shotgun (WGS) entry which is preliminary data.</text>
</comment>
<name>A0AAN8K752_PATCE</name>
<gene>
    <name evidence="1" type="ORF">SNE40_006021</name>
</gene>
<evidence type="ECO:0000313" key="1">
    <source>
        <dbReference type="EMBL" id="KAK6186743.1"/>
    </source>
</evidence>
<sequence length="341" mass="38256">MFKKSDLLPDYRTPEVFTIIKNMADRVVRVIGPSATGSGIILKANGEFYLQTCAHAIIETCAEHDQGFVLEGTQCKTCNYKSRVCDRVGVVYKNRSGYVYRIDKKGTKLVANCESREKAIFAVTEVPKFIKEKDMEDFGWLVVNIRIYGSVTWIKGLLEFHQTESSDQESHSSKFIIHSAQFIEKGTECDIVFNNKTETRCTGIEQCCKHCSCLTFDQQFVPIEAKNYFYKGLPWETKDKQQVVVISFPEEKEIIFGEPIVDPHIDDCLIPCEQINTPSGVAPLKKVVFLKHNASVRAGFSGGCVLIIGKDAESCIGYKSYMCMHIAGNDKHGISSIGLIN</sequence>